<dbReference type="InterPro" id="IPR000873">
    <property type="entry name" value="AMP-dep_synth/lig_dom"/>
</dbReference>
<reference evidence="7 8" key="1">
    <citation type="submission" date="2022-04" db="EMBL/GenBank/DDBJ databases">
        <title>Genome diversity in the genus Frankia.</title>
        <authorList>
            <person name="Carlos-Shanley C."/>
            <person name="Hahn D."/>
        </authorList>
    </citation>
    <scope>NUCLEOTIDE SEQUENCE [LARGE SCALE GENOMIC DNA]</scope>
    <source>
        <strain evidence="7 8">Ag45/Mut15</strain>
    </source>
</reference>
<accession>A0ABT0K282</accession>
<dbReference type="InterPro" id="IPR042099">
    <property type="entry name" value="ANL_N_sf"/>
</dbReference>
<evidence type="ECO:0000313" key="8">
    <source>
        <dbReference type="Proteomes" id="UP001201873"/>
    </source>
</evidence>
<dbReference type="Gene3D" id="3.40.50.12780">
    <property type="entry name" value="N-terminal domain of ligase-like"/>
    <property type="match status" value="1"/>
</dbReference>
<evidence type="ECO:0000256" key="5">
    <source>
        <dbReference type="ARBA" id="ARBA00032875"/>
    </source>
</evidence>
<dbReference type="PANTHER" id="PTHR43272">
    <property type="entry name" value="LONG-CHAIN-FATTY-ACID--COA LIGASE"/>
    <property type="match status" value="1"/>
</dbReference>
<keyword evidence="4" id="KW-0443">Lipid metabolism</keyword>
<protein>
    <recommendedName>
        <fullName evidence="5">Acyl-CoA synthetase</fullName>
    </recommendedName>
</protein>
<dbReference type="Pfam" id="PF00501">
    <property type="entry name" value="AMP-binding"/>
    <property type="match status" value="1"/>
</dbReference>
<name>A0ABT0K282_9ACTN</name>
<dbReference type="GO" id="GO:0016874">
    <property type="term" value="F:ligase activity"/>
    <property type="evidence" value="ECO:0007669"/>
    <property type="project" value="UniProtKB-KW"/>
</dbReference>
<proteinExistence type="inferred from homology"/>
<evidence type="ECO:0000256" key="3">
    <source>
        <dbReference type="ARBA" id="ARBA00022832"/>
    </source>
</evidence>
<comment type="caution">
    <text evidence="7">The sequence shown here is derived from an EMBL/GenBank/DDBJ whole genome shotgun (WGS) entry which is preliminary data.</text>
</comment>
<dbReference type="PANTHER" id="PTHR43272:SF32">
    <property type="entry name" value="AMP-DEPENDENT SYNTHETASE_LIGASE DOMAIN-CONTAINING PROTEIN"/>
    <property type="match status" value="1"/>
</dbReference>
<evidence type="ECO:0000256" key="1">
    <source>
        <dbReference type="ARBA" id="ARBA00006432"/>
    </source>
</evidence>
<comment type="similarity">
    <text evidence="1">Belongs to the ATP-dependent AMP-binding enzyme family.</text>
</comment>
<keyword evidence="3" id="KW-0276">Fatty acid metabolism</keyword>
<dbReference type="EMBL" id="JALKFT010000021">
    <property type="protein sequence ID" value="MCK9877821.1"/>
    <property type="molecule type" value="Genomic_DNA"/>
</dbReference>
<keyword evidence="2 7" id="KW-0436">Ligase</keyword>
<sequence length="618" mass="66015">MREYTSAPAVSIADDATLTDAVLRNAGRDPDHVLLRRKDGDRFIPITQAQFRDAMHATARGLVARGVTPGDRVGILSRSRYEWTVLDYAIWAAGAVTVPIYETSSPDQIEWILADAGVEVLVVEDAELAGRVASIRADVPALRDVLVIEAEPSATSTDDSAGSSSAAGALAILAEAGAAVDEGQLTAARATQNADSLATIIYTSGTTARPKGCEITHRALLFIADDTVAMLPSMFTQHSSTLLFLPLAHVFARMLQVGVVQGAFELSYSPDTRDLLADLAHTRPTFLLAVPRVFEKVHAGARTKAHGEGRGRIFDAAEQTAVDYSESLDHGGPGLGLKLRHRVFDKLVYGKLRAALGGRARIAVSGGAPLSPRLGHFYRGIGFIVLEGYGLTETTAPATANRPGAIRMGTVGQPLPGVTVRIADDGEVLIRGPLLFRGYRNNETATKEALDSEGFLHTGDLGELDDDGFLRIVGRKKELLVTAGGKNVAPAPLEHIITSSPLISQAMLVGDGRPYIAALVTLEPDAFERWRDQAGRPATASLADLADDPQLCAEVQKAVDTANATVSRAESVRRFVILPEDFTVEGGELTPSLKVRRSLVLKRYADAVESLYPTGEHR</sequence>
<evidence type="ECO:0000259" key="6">
    <source>
        <dbReference type="Pfam" id="PF00501"/>
    </source>
</evidence>
<evidence type="ECO:0000256" key="2">
    <source>
        <dbReference type="ARBA" id="ARBA00022598"/>
    </source>
</evidence>
<keyword evidence="8" id="KW-1185">Reference proteome</keyword>
<gene>
    <name evidence="7" type="ORF">MXD59_18910</name>
</gene>
<feature type="domain" description="AMP-dependent synthetase/ligase" evidence="6">
    <location>
        <begin position="24"/>
        <end position="439"/>
    </location>
</feature>
<dbReference type="RefSeq" id="WP_248825992.1">
    <property type="nucleotide sequence ID" value="NZ_JALKFT010000021.1"/>
</dbReference>
<evidence type="ECO:0000256" key="4">
    <source>
        <dbReference type="ARBA" id="ARBA00023098"/>
    </source>
</evidence>
<dbReference type="SUPFAM" id="SSF56801">
    <property type="entry name" value="Acetyl-CoA synthetase-like"/>
    <property type="match status" value="1"/>
</dbReference>
<dbReference type="Pfam" id="PF23562">
    <property type="entry name" value="AMP-binding_C_3"/>
    <property type="match status" value="1"/>
</dbReference>
<evidence type="ECO:0000313" key="7">
    <source>
        <dbReference type="EMBL" id="MCK9877821.1"/>
    </source>
</evidence>
<dbReference type="Proteomes" id="UP001201873">
    <property type="component" value="Unassembled WGS sequence"/>
</dbReference>
<dbReference type="CDD" id="cd05907">
    <property type="entry name" value="VL_LC_FACS_like"/>
    <property type="match status" value="1"/>
</dbReference>
<organism evidence="7 8">
    <name type="scientific">Frankia umida</name>
    <dbReference type="NCBI Taxonomy" id="573489"/>
    <lineage>
        <taxon>Bacteria</taxon>
        <taxon>Bacillati</taxon>
        <taxon>Actinomycetota</taxon>
        <taxon>Actinomycetes</taxon>
        <taxon>Frankiales</taxon>
        <taxon>Frankiaceae</taxon>
        <taxon>Frankia</taxon>
    </lineage>
</organism>